<accession>A0AAV7L1M0</accession>
<organism evidence="1 2">
    <name type="scientific">Pleurodeles waltl</name>
    <name type="common">Iberian ribbed newt</name>
    <dbReference type="NCBI Taxonomy" id="8319"/>
    <lineage>
        <taxon>Eukaryota</taxon>
        <taxon>Metazoa</taxon>
        <taxon>Chordata</taxon>
        <taxon>Craniata</taxon>
        <taxon>Vertebrata</taxon>
        <taxon>Euteleostomi</taxon>
        <taxon>Amphibia</taxon>
        <taxon>Batrachia</taxon>
        <taxon>Caudata</taxon>
        <taxon>Salamandroidea</taxon>
        <taxon>Salamandridae</taxon>
        <taxon>Pleurodelinae</taxon>
        <taxon>Pleurodeles</taxon>
    </lineage>
</organism>
<dbReference type="AlphaFoldDB" id="A0AAV7L1M0"/>
<evidence type="ECO:0008006" key="3">
    <source>
        <dbReference type="Google" id="ProtNLM"/>
    </source>
</evidence>
<dbReference type="EMBL" id="JANPWB010000016">
    <property type="protein sequence ID" value="KAJ1081635.1"/>
    <property type="molecule type" value="Genomic_DNA"/>
</dbReference>
<keyword evidence="2" id="KW-1185">Reference proteome</keyword>
<comment type="caution">
    <text evidence="1">The sequence shown here is derived from an EMBL/GenBank/DDBJ whole genome shotgun (WGS) entry which is preliminary data.</text>
</comment>
<name>A0AAV7L1M0_PLEWA</name>
<feature type="non-terminal residue" evidence="1">
    <location>
        <position position="85"/>
    </location>
</feature>
<sequence>SQDLLLLVYTICLWRLFIIKHGLNIVSYATQVIFSLSEDSAMAERNFDNGMRAVAAWIEASRLKLNTHKTEILVIGSTPSIWHDS</sequence>
<feature type="non-terminal residue" evidence="1">
    <location>
        <position position="1"/>
    </location>
</feature>
<reference evidence="1" key="1">
    <citation type="journal article" date="2022" name="bioRxiv">
        <title>Sequencing and chromosome-scale assembly of the giantPleurodeles waltlgenome.</title>
        <authorList>
            <person name="Brown T."/>
            <person name="Elewa A."/>
            <person name="Iarovenko S."/>
            <person name="Subramanian E."/>
            <person name="Araus A.J."/>
            <person name="Petzold A."/>
            <person name="Susuki M."/>
            <person name="Suzuki K.-i.T."/>
            <person name="Hayashi T."/>
            <person name="Toyoda A."/>
            <person name="Oliveira C."/>
            <person name="Osipova E."/>
            <person name="Leigh N.D."/>
            <person name="Simon A."/>
            <person name="Yun M.H."/>
        </authorList>
    </citation>
    <scope>NUCLEOTIDE SEQUENCE</scope>
    <source>
        <strain evidence="1">20211129_DDA</strain>
        <tissue evidence="1">Liver</tissue>
    </source>
</reference>
<proteinExistence type="predicted"/>
<dbReference type="Proteomes" id="UP001066276">
    <property type="component" value="Chromosome 12"/>
</dbReference>
<evidence type="ECO:0000313" key="1">
    <source>
        <dbReference type="EMBL" id="KAJ1081635.1"/>
    </source>
</evidence>
<protein>
    <recommendedName>
        <fullName evidence="3">Reverse transcriptase domain-containing protein</fullName>
    </recommendedName>
</protein>
<gene>
    <name evidence="1" type="ORF">NDU88_001813</name>
</gene>
<evidence type="ECO:0000313" key="2">
    <source>
        <dbReference type="Proteomes" id="UP001066276"/>
    </source>
</evidence>